<protein>
    <submittedName>
        <fullName evidence="2">Uncharacterized protein</fullName>
    </submittedName>
</protein>
<evidence type="ECO:0000313" key="4">
    <source>
        <dbReference type="Proteomes" id="UP000009326"/>
    </source>
</evidence>
<feature type="transmembrane region" description="Helical" evidence="1">
    <location>
        <begin position="145"/>
        <end position="164"/>
    </location>
</feature>
<dbReference type="EMBL" id="AYZO01000002">
    <property type="protein sequence ID" value="KRN14657.1"/>
    <property type="molecule type" value="Genomic_DNA"/>
</dbReference>
<keyword evidence="1" id="KW-0812">Transmembrane</keyword>
<dbReference type="PATRIC" id="fig|1423751.3.peg.766"/>
<dbReference type="EMBL" id="CAKC01000092">
    <property type="protein sequence ID" value="CCI87746.1"/>
    <property type="molecule type" value="Genomic_DNA"/>
</dbReference>
<sequence length="171" mass="19761">MKVTYIFLAIAIIAALIVLFKTKNKFQWIKAGVLLIFEIFFSTINFIILFLLTILIMRDDEVVSLGSIFFLLAIFIVFSGIMLYSGMRFAGLFFEFSNTTLTLVEYYIQWSLIYVTVYQAIFSNLKHIGSITKFIKVGNFLDPNLLVFTFLPSFISAWIAIIMYKRHIDAI</sequence>
<evidence type="ECO:0000313" key="3">
    <source>
        <dbReference type="EMBL" id="KRN14657.1"/>
    </source>
</evidence>
<evidence type="ECO:0000256" key="1">
    <source>
        <dbReference type="SAM" id="Phobius"/>
    </source>
</evidence>
<evidence type="ECO:0000313" key="2">
    <source>
        <dbReference type="EMBL" id="CCI87746.1"/>
    </source>
</evidence>
<keyword evidence="1" id="KW-0472">Membrane</keyword>
<feature type="transmembrane region" description="Helical" evidence="1">
    <location>
        <begin position="106"/>
        <end position="125"/>
    </location>
</feature>
<gene>
    <name evidence="2" type="ORF">BN52_00255</name>
    <name evidence="3" type="ORF">FC38_GL000741</name>
</gene>
<name>I7LDZ1_9LACO</name>
<dbReference type="OrthoDB" id="4404008at2"/>
<reference evidence="3 5" key="2">
    <citation type="journal article" date="2015" name="Genome Announc.">
        <title>Expanding the biotechnology potential of lactobacilli through comparative genomics of 213 strains and associated genera.</title>
        <authorList>
            <person name="Sun Z."/>
            <person name="Harris H.M."/>
            <person name="McCann A."/>
            <person name="Guo C."/>
            <person name="Argimon S."/>
            <person name="Zhang W."/>
            <person name="Yang X."/>
            <person name="Jeffery I.B."/>
            <person name="Cooney J.C."/>
            <person name="Kagawa T.F."/>
            <person name="Liu W."/>
            <person name="Song Y."/>
            <person name="Salvetti E."/>
            <person name="Wrobel A."/>
            <person name="Rasinkangas P."/>
            <person name="Parkhill J."/>
            <person name="Rea M.C."/>
            <person name="O'Sullivan O."/>
            <person name="Ritari J."/>
            <person name="Douillard F.P."/>
            <person name="Paul Ross R."/>
            <person name="Yang R."/>
            <person name="Briner A.E."/>
            <person name="Felis G.E."/>
            <person name="de Vos W.M."/>
            <person name="Barrangou R."/>
            <person name="Klaenhammer T.R."/>
            <person name="Caufield P.W."/>
            <person name="Cui Y."/>
            <person name="Zhang H."/>
            <person name="O'Toole P.W."/>
        </authorList>
    </citation>
    <scope>NUCLEOTIDE SEQUENCE [LARGE SCALE GENOMIC DNA]</scope>
    <source>
        <strain evidence="3 5">DSM 23908</strain>
    </source>
</reference>
<feature type="transmembrane region" description="Helical" evidence="1">
    <location>
        <begin position="34"/>
        <end position="56"/>
    </location>
</feature>
<accession>I7LDZ1</accession>
<dbReference type="STRING" id="1423751.FC38_GL000741"/>
<feature type="transmembrane region" description="Helical" evidence="1">
    <location>
        <begin position="62"/>
        <end position="85"/>
    </location>
</feature>
<keyword evidence="5" id="KW-1185">Reference proteome</keyword>
<evidence type="ECO:0000313" key="5">
    <source>
        <dbReference type="Proteomes" id="UP000051521"/>
    </source>
</evidence>
<dbReference type="RefSeq" id="WP_008474063.1">
    <property type="nucleotide sequence ID" value="NZ_AYZO01000002.1"/>
</dbReference>
<organism evidence="2 4">
    <name type="scientific">Lactobacillus gigeriorum DSM 23908 = CRBIP 24.85</name>
    <dbReference type="NCBI Taxonomy" id="1423751"/>
    <lineage>
        <taxon>Bacteria</taxon>
        <taxon>Bacillati</taxon>
        <taxon>Bacillota</taxon>
        <taxon>Bacilli</taxon>
        <taxon>Lactobacillales</taxon>
        <taxon>Lactobacillaceae</taxon>
        <taxon>Lactobacillus</taxon>
    </lineage>
</organism>
<comment type="caution">
    <text evidence="2">The sequence shown here is derived from an EMBL/GenBank/DDBJ whole genome shotgun (WGS) entry which is preliminary data.</text>
</comment>
<reference evidence="2 4" key="1">
    <citation type="submission" date="2012-06" db="EMBL/GenBank/DDBJ databases">
        <title>Draft genome sequence of Lactobacillus gigeriorum CRBIP 24.85T, isolated from chicken crop.</title>
        <authorList>
            <person name="Cousin S."/>
            <person name="Ma L."/>
            <person name="Creno S."/>
            <person name="Clermont D."/>
            <person name="Loux V."/>
            <person name="Bizet C."/>
            <person name="Bouchier C."/>
        </authorList>
    </citation>
    <scope>NUCLEOTIDE SEQUENCE [LARGE SCALE GENOMIC DNA]</scope>
    <source>
        <strain evidence="4">CRBIP 24.85T</strain>
        <strain evidence="2">Type strain: CRBIP 24.85</strain>
    </source>
</reference>
<feature type="transmembrane region" description="Helical" evidence="1">
    <location>
        <begin position="6"/>
        <end position="22"/>
    </location>
</feature>
<proteinExistence type="predicted"/>
<keyword evidence="1" id="KW-1133">Transmembrane helix</keyword>
<dbReference type="AlphaFoldDB" id="I7LDZ1"/>
<dbReference type="Proteomes" id="UP000009326">
    <property type="component" value="Unassembled WGS sequence"/>
</dbReference>
<dbReference type="Proteomes" id="UP000051521">
    <property type="component" value="Unassembled WGS sequence"/>
</dbReference>